<dbReference type="GO" id="GO:0009014">
    <property type="term" value="F:succinyl-diaminopimelate desuccinylase activity"/>
    <property type="evidence" value="ECO:0007669"/>
    <property type="project" value="UniProtKB-UniRule"/>
</dbReference>
<dbReference type="InterPro" id="IPR011650">
    <property type="entry name" value="Peptidase_M20_dimer"/>
</dbReference>
<dbReference type="HAMAP" id="MF_01690">
    <property type="entry name" value="DapE"/>
    <property type="match status" value="1"/>
</dbReference>
<dbReference type="SUPFAM" id="SSF53187">
    <property type="entry name" value="Zn-dependent exopeptidases"/>
    <property type="match status" value="1"/>
</dbReference>
<dbReference type="InterPro" id="IPR002933">
    <property type="entry name" value="Peptidase_M20"/>
</dbReference>
<gene>
    <name evidence="15" type="primary">dapE</name>
    <name evidence="17" type="ORF">WH95_05465</name>
</gene>
<keyword evidence="9 15" id="KW-0862">Zinc</keyword>
<keyword evidence="18" id="KW-1185">Reference proteome</keyword>
<dbReference type="UniPathway" id="UPA00034">
    <property type="reaction ID" value="UER00021"/>
</dbReference>
<feature type="binding site" evidence="15">
    <location>
        <position position="146"/>
    </location>
    <ligand>
        <name>Zn(2+)</name>
        <dbReference type="ChEBI" id="CHEBI:29105"/>
        <label>2</label>
    </ligand>
</feature>
<evidence type="ECO:0000256" key="13">
    <source>
        <dbReference type="ARBA" id="ARBA00031891"/>
    </source>
</evidence>
<evidence type="ECO:0000256" key="6">
    <source>
        <dbReference type="ARBA" id="ARBA00022605"/>
    </source>
</evidence>
<dbReference type="GO" id="GO:0050897">
    <property type="term" value="F:cobalt ion binding"/>
    <property type="evidence" value="ECO:0007669"/>
    <property type="project" value="UniProtKB-UniRule"/>
</dbReference>
<evidence type="ECO:0000256" key="2">
    <source>
        <dbReference type="ARBA" id="ARBA00006746"/>
    </source>
</evidence>
<dbReference type="InterPro" id="IPR050072">
    <property type="entry name" value="Peptidase_M20A"/>
</dbReference>
<keyword evidence="7 15" id="KW-0479">Metal-binding</keyword>
<dbReference type="Pfam" id="PF01546">
    <property type="entry name" value="Peptidase_M20"/>
    <property type="match status" value="1"/>
</dbReference>
<evidence type="ECO:0000256" key="7">
    <source>
        <dbReference type="ARBA" id="ARBA00022723"/>
    </source>
</evidence>
<comment type="pathway">
    <text evidence="1 15">Amino-acid biosynthesis; L-lysine biosynthesis via DAP pathway; LL-2,6-diaminopimelate from (S)-tetrahydrodipicolinate (succinylase route): step 3/3.</text>
</comment>
<dbReference type="SUPFAM" id="SSF55031">
    <property type="entry name" value="Bacterial exopeptidase dimerisation domain"/>
    <property type="match status" value="1"/>
</dbReference>
<evidence type="ECO:0000259" key="16">
    <source>
        <dbReference type="Pfam" id="PF07687"/>
    </source>
</evidence>
<sequence>MIVENPASALEVSQALIRCPSVTPEEGGALDLMESLLKPLGFECHRLPFSCEETYGVDNLYARLGASGPVFGYGGHTDVVPVGDANAWSVDPFGGTVVDGKLIGRGTVDMKGSIGAYVAALTRFLSSPEVQNLNGSLNLIITGDEEGLGLNGTRKVLDWMTDKGEKMDVCLVGEPTSNDVLGDMVKIGRRGSMNFALTVRGVQGHTAYPQLANNPLHPAINMLHNLLQEPLDSGTEHFPPSSLQLTSVDVGNPATNVIPAEITANFNVRFNDLYTSEQVEAWVRERLHRADFDYDLKIRVSGESFLCPPGPLSDLIDSSILEVTGVKTELGTSGGTSDARFIKDYATVAEFGLLNDTAHKVDEHCTVKELEDLSKIYEAMLKGYFKA</sequence>
<evidence type="ECO:0000256" key="4">
    <source>
        <dbReference type="ARBA" id="ARBA00011921"/>
    </source>
</evidence>
<dbReference type="GO" id="GO:0008777">
    <property type="term" value="F:acetylornithine deacetylase activity"/>
    <property type="evidence" value="ECO:0007669"/>
    <property type="project" value="TreeGrafter"/>
</dbReference>
<feature type="binding site" evidence="15">
    <location>
        <position position="359"/>
    </location>
    <ligand>
        <name>Zn(2+)</name>
        <dbReference type="ChEBI" id="CHEBI:29105"/>
        <label>2</label>
    </ligand>
</feature>
<dbReference type="Pfam" id="PF07687">
    <property type="entry name" value="M20_dimer"/>
    <property type="match status" value="1"/>
</dbReference>
<reference evidence="17 18" key="1">
    <citation type="submission" date="2015-03" db="EMBL/GenBank/DDBJ databases">
        <title>Genome sequence of Kiloniella sp. P1-1, isolated from the gut microflora of Pacific white shrimp, Penaeus vannamei.</title>
        <authorList>
            <person name="Shao Z."/>
            <person name="Wang L."/>
            <person name="Li X."/>
        </authorList>
    </citation>
    <scope>NUCLEOTIDE SEQUENCE [LARGE SCALE GENOMIC DNA]</scope>
    <source>
        <strain evidence="17 18">P1-1</strain>
    </source>
</reference>
<comment type="cofactor">
    <cofactor evidence="15">
        <name>Zn(2+)</name>
        <dbReference type="ChEBI" id="CHEBI:29105"/>
    </cofactor>
    <cofactor evidence="15">
        <name>Co(2+)</name>
        <dbReference type="ChEBI" id="CHEBI:48828"/>
    </cofactor>
    <text evidence="15">Binds 2 Zn(2+) or Co(2+) ions per subunit.</text>
</comment>
<dbReference type="Gene3D" id="3.30.70.360">
    <property type="match status" value="1"/>
</dbReference>
<evidence type="ECO:0000313" key="18">
    <source>
        <dbReference type="Proteomes" id="UP000034491"/>
    </source>
</evidence>
<comment type="caution">
    <text evidence="17">The sequence shown here is derived from an EMBL/GenBank/DDBJ whole genome shotgun (WGS) entry which is preliminary data.</text>
</comment>
<evidence type="ECO:0000256" key="11">
    <source>
        <dbReference type="ARBA" id="ARBA00023154"/>
    </source>
</evidence>
<comment type="catalytic activity">
    <reaction evidence="14 15">
        <text>N-succinyl-(2S,6S)-2,6-diaminopimelate + H2O = (2S,6S)-2,6-diaminopimelate + succinate</text>
        <dbReference type="Rhea" id="RHEA:22608"/>
        <dbReference type="ChEBI" id="CHEBI:15377"/>
        <dbReference type="ChEBI" id="CHEBI:30031"/>
        <dbReference type="ChEBI" id="CHEBI:57609"/>
        <dbReference type="ChEBI" id="CHEBI:58087"/>
        <dbReference type="EC" id="3.5.1.18"/>
    </reaction>
</comment>
<dbReference type="NCBIfam" id="NF009557">
    <property type="entry name" value="PRK13009.1"/>
    <property type="match status" value="1"/>
</dbReference>
<proteinExistence type="inferred from homology"/>
<feature type="binding site" evidence="15">
    <location>
        <position position="109"/>
    </location>
    <ligand>
        <name>Zn(2+)</name>
        <dbReference type="ChEBI" id="CHEBI:29105"/>
        <label>2</label>
    </ligand>
</feature>
<dbReference type="EC" id="3.5.1.18" evidence="4 15"/>
<dbReference type="GO" id="GO:0008270">
    <property type="term" value="F:zinc ion binding"/>
    <property type="evidence" value="ECO:0007669"/>
    <property type="project" value="UniProtKB-UniRule"/>
</dbReference>
<accession>A0A0M2R7J8</accession>
<evidence type="ECO:0000256" key="15">
    <source>
        <dbReference type="HAMAP-Rule" id="MF_01690"/>
    </source>
</evidence>
<keyword evidence="11 15" id="KW-0457">Lysine biosynthesis</keyword>
<dbReference type="GO" id="GO:0006526">
    <property type="term" value="P:L-arginine biosynthetic process"/>
    <property type="evidence" value="ECO:0007669"/>
    <property type="project" value="TreeGrafter"/>
</dbReference>
<evidence type="ECO:0000256" key="10">
    <source>
        <dbReference type="ARBA" id="ARBA00022915"/>
    </source>
</evidence>
<dbReference type="PATRIC" id="fig|1549748.8.peg.2583"/>
<dbReference type="PANTHER" id="PTHR43808">
    <property type="entry name" value="ACETYLORNITHINE DEACETYLASE"/>
    <property type="match status" value="1"/>
</dbReference>
<keyword evidence="8 15" id="KW-0378">Hydrolase</keyword>
<dbReference type="Proteomes" id="UP000034491">
    <property type="component" value="Unassembled WGS sequence"/>
</dbReference>
<keyword evidence="10 15" id="KW-0220">Diaminopimelate biosynthesis</keyword>
<evidence type="ECO:0000256" key="9">
    <source>
        <dbReference type="ARBA" id="ARBA00022833"/>
    </source>
</evidence>
<evidence type="ECO:0000313" key="17">
    <source>
        <dbReference type="EMBL" id="KKJ77872.1"/>
    </source>
</evidence>
<evidence type="ECO:0000256" key="5">
    <source>
        <dbReference type="ARBA" id="ARBA00022391"/>
    </source>
</evidence>
<dbReference type="NCBIfam" id="TIGR01246">
    <property type="entry name" value="dapE_proteo"/>
    <property type="match status" value="1"/>
</dbReference>
<keyword evidence="6 15" id="KW-0028">Amino-acid biosynthesis</keyword>
<dbReference type="GO" id="GO:0019877">
    <property type="term" value="P:diaminopimelate biosynthetic process"/>
    <property type="evidence" value="ECO:0007669"/>
    <property type="project" value="UniProtKB-UniRule"/>
</dbReference>
<comment type="similarity">
    <text evidence="2 15">Belongs to the peptidase M20A family. DapE subfamily.</text>
</comment>
<comment type="subunit">
    <text evidence="3 15">Homodimer.</text>
</comment>
<dbReference type="PANTHER" id="PTHR43808:SF31">
    <property type="entry name" value="N-ACETYL-L-CITRULLINE DEACETYLASE"/>
    <property type="match status" value="1"/>
</dbReference>
<evidence type="ECO:0000256" key="3">
    <source>
        <dbReference type="ARBA" id="ARBA00011738"/>
    </source>
</evidence>
<name>A0A0M2R7J8_9PROT</name>
<dbReference type="GO" id="GO:0009089">
    <property type="term" value="P:lysine biosynthetic process via diaminopimelate"/>
    <property type="evidence" value="ECO:0007669"/>
    <property type="project" value="UniProtKB-UniRule"/>
</dbReference>
<dbReference type="CDD" id="cd03891">
    <property type="entry name" value="M20_DapE_proteobac"/>
    <property type="match status" value="1"/>
</dbReference>
<dbReference type="AlphaFoldDB" id="A0A0M2R7J8"/>
<protein>
    <recommendedName>
        <fullName evidence="5 15">Succinyl-diaminopimelate desuccinylase</fullName>
        <shortName evidence="15">SDAP desuccinylase</shortName>
        <ecNumber evidence="4 15">3.5.1.18</ecNumber>
    </recommendedName>
    <alternativeName>
        <fullName evidence="13 15">N-succinyl-LL-2,6-diaminoheptanedioate amidohydrolase</fullName>
    </alternativeName>
</protein>
<feature type="binding site" evidence="15">
    <location>
        <position position="174"/>
    </location>
    <ligand>
        <name>Zn(2+)</name>
        <dbReference type="ChEBI" id="CHEBI:29105"/>
        <label>1</label>
    </ligand>
</feature>
<feature type="binding site" evidence="15">
    <location>
        <position position="109"/>
    </location>
    <ligand>
        <name>Zn(2+)</name>
        <dbReference type="ChEBI" id="CHEBI:29105"/>
        <label>1</label>
    </ligand>
</feature>
<evidence type="ECO:0000256" key="12">
    <source>
        <dbReference type="ARBA" id="ARBA00023285"/>
    </source>
</evidence>
<dbReference type="Gene3D" id="3.40.630.10">
    <property type="entry name" value="Zn peptidases"/>
    <property type="match status" value="1"/>
</dbReference>
<feature type="domain" description="Peptidase M20 dimerisation" evidence="16">
    <location>
        <begin position="187"/>
        <end position="290"/>
    </location>
</feature>
<evidence type="ECO:0000256" key="1">
    <source>
        <dbReference type="ARBA" id="ARBA00005130"/>
    </source>
</evidence>
<keyword evidence="12 15" id="KW-0170">Cobalt</keyword>
<evidence type="ECO:0000256" key="14">
    <source>
        <dbReference type="ARBA" id="ARBA00051301"/>
    </source>
</evidence>
<organism evidence="17 18">
    <name type="scientific">Kiloniella litopenaei</name>
    <dbReference type="NCBI Taxonomy" id="1549748"/>
    <lineage>
        <taxon>Bacteria</taxon>
        <taxon>Pseudomonadati</taxon>
        <taxon>Pseudomonadota</taxon>
        <taxon>Alphaproteobacteria</taxon>
        <taxon>Rhodospirillales</taxon>
        <taxon>Kiloniellaceae</taxon>
        <taxon>Kiloniella</taxon>
    </lineage>
</organism>
<evidence type="ECO:0000256" key="8">
    <source>
        <dbReference type="ARBA" id="ARBA00022801"/>
    </source>
</evidence>
<dbReference type="EMBL" id="LANI01000003">
    <property type="protein sequence ID" value="KKJ77872.1"/>
    <property type="molecule type" value="Genomic_DNA"/>
</dbReference>
<feature type="binding site" evidence="15">
    <location>
        <position position="76"/>
    </location>
    <ligand>
        <name>Zn(2+)</name>
        <dbReference type="ChEBI" id="CHEBI:29105"/>
        <label>1</label>
    </ligand>
</feature>
<feature type="active site" description="Proton acceptor" evidence="15">
    <location>
        <position position="145"/>
    </location>
</feature>
<dbReference type="RefSeq" id="WP_046504044.1">
    <property type="nucleotide sequence ID" value="NZ_LANI01000003.1"/>
</dbReference>
<feature type="active site" evidence="15">
    <location>
        <position position="78"/>
    </location>
</feature>
<dbReference type="OrthoDB" id="9809784at2"/>
<dbReference type="STRING" id="1549748.WH95_05465"/>
<comment type="function">
    <text evidence="15">Catalyzes the hydrolysis of N-succinyl-L,L-diaminopimelic acid (SDAP), forming succinate and LL-2,6-diaminopimelate (DAP), an intermediate involved in the bacterial biosynthesis of lysine and meso-diaminopimelic acid, an essential component of bacterial cell walls.</text>
</comment>
<dbReference type="InterPro" id="IPR036264">
    <property type="entry name" value="Bact_exopeptidase_dim_dom"/>
</dbReference>
<dbReference type="InterPro" id="IPR005941">
    <property type="entry name" value="DapE_proteobac"/>
</dbReference>